<dbReference type="STRING" id="1802424.A2480_00625"/>
<organism evidence="1 2">
    <name type="scientific">Candidatus Uhrbacteria bacterium RIFOXYC2_FULL_47_19</name>
    <dbReference type="NCBI Taxonomy" id="1802424"/>
    <lineage>
        <taxon>Bacteria</taxon>
        <taxon>Candidatus Uhriibacteriota</taxon>
    </lineage>
</organism>
<dbReference type="EMBL" id="MGFG01000028">
    <property type="protein sequence ID" value="OGM00622.1"/>
    <property type="molecule type" value="Genomic_DNA"/>
</dbReference>
<dbReference type="SUPFAM" id="SSF46785">
    <property type="entry name" value="Winged helix' DNA-binding domain"/>
    <property type="match status" value="1"/>
</dbReference>
<dbReference type="InterPro" id="IPR036390">
    <property type="entry name" value="WH_DNA-bd_sf"/>
</dbReference>
<name>A0A1F7WCT5_9BACT</name>
<gene>
    <name evidence="1" type="ORF">A2480_00625</name>
</gene>
<dbReference type="Gene3D" id="1.10.10.10">
    <property type="entry name" value="Winged helix-like DNA-binding domain superfamily/Winged helix DNA-binding domain"/>
    <property type="match status" value="1"/>
</dbReference>
<accession>A0A1F7WCT5</accession>
<protein>
    <recommendedName>
        <fullName evidence="3">HTH arsR-type domain-containing protein</fullName>
    </recommendedName>
</protein>
<dbReference type="AlphaFoldDB" id="A0A1F7WCT5"/>
<evidence type="ECO:0000313" key="2">
    <source>
        <dbReference type="Proteomes" id="UP000176988"/>
    </source>
</evidence>
<evidence type="ECO:0008006" key="3">
    <source>
        <dbReference type="Google" id="ProtNLM"/>
    </source>
</evidence>
<evidence type="ECO:0000313" key="1">
    <source>
        <dbReference type="EMBL" id="OGM00622.1"/>
    </source>
</evidence>
<reference evidence="1 2" key="1">
    <citation type="journal article" date="2016" name="Nat. Commun.">
        <title>Thousands of microbial genomes shed light on interconnected biogeochemical processes in an aquifer system.</title>
        <authorList>
            <person name="Anantharaman K."/>
            <person name="Brown C.T."/>
            <person name="Hug L.A."/>
            <person name="Sharon I."/>
            <person name="Castelle C.J."/>
            <person name="Probst A.J."/>
            <person name="Thomas B.C."/>
            <person name="Singh A."/>
            <person name="Wilkins M.J."/>
            <person name="Karaoz U."/>
            <person name="Brodie E.L."/>
            <person name="Williams K.H."/>
            <person name="Hubbard S.S."/>
            <person name="Banfield J.F."/>
        </authorList>
    </citation>
    <scope>NUCLEOTIDE SEQUENCE [LARGE SCALE GENOMIC DNA]</scope>
</reference>
<dbReference type="Proteomes" id="UP000176988">
    <property type="component" value="Unassembled WGS sequence"/>
</dbReference>
<dbReference type="InterPro" id="IPR036388">
    <property type="entry name" value="WH-like_DNA-bd_sf"/>
</dbReference>
<comment type="caution">
    <text evidence="1">The sequence shown here is derived from an EMBL/GenBank/DDBJ whole genome shotgun (WGS) entry which is preliminary data.</text>
</comment>
<proteinExistence type="predicted"/>
<sequence>MLEQLFGSKTRVHLLRLFLANQEECFFVRQLTRKIGAQINAVRNELDNLASMGIIEIAKADNDDDMEGEKIGRSSGQRKYYRINKDCLFFPELRALFSKSGVLLEKQFVQRLSRAGTLQYLALMGYFVGESDAPTDIFIVGKLSKERVTSAVRSLEQGISKEINYTVMNPTEFTYRKELTDRFLYEILDARKVVVVDALLDRTGVESKKQTAGERVK</sequence>